<evidence type="ECO:0000313" key="4">
    <source>
        <dbReference type="EMBL" id="KAG9457116.1"/>
    </source>
</evidence>
<dbReference type="GO" id="GO:0004864">
    <property type="term" value="F:protein phosphatase inhibitor activity"/>
    <property type="evidence" value="ECO:0007669"/>
    <property type="project" value="TreeGrafter"/>
</dbReference>
<dbReference type="AlphaFoldDB" id="A0AAV7F8L2"/>
<dbReference type="GO" id="GO:0009738">
    <property type="term" value="P:abscisic acid-activated signaling pathway"/>
    <property type="evidence" value="ECO:0007669"/>
    <property type="project" value="TreeGrafter"/>
</dbReference>
<dbReference type="GO" id="GO:0006952">
    <property type="term" value="P:defense response"/>
    <property type="evidence" value="ECO:0007669"/>
    <property type="project" value="InterPro"/>
</dbReference>
<keyword evidence="5" id="KW-1185">Reference proteome</keyword>
<dbReference type="SMR" id="A0AAV7F8L2"/>
<organism evidence="4 5">
    <name type="scientific">Aristolochia fimbriata</name>
    <name type="common">White veined hardy Dutchman's pipe vine</name>
    <dbReference type="NCBI Taxonomy" id="158543"/>
    <lineage>
        <taxon>Eukaryota</taxon>
        <taxon>Viridiplantae</taxon>
        <taxon>Streptophyta</taxon>
        <taxon>Embryophyta</taxon>
        <taxon>Tracheophyta</taxon>
        <taxon>Spermatophyta</taxon>
        <taxon>Magnoliopsida</taxon>
        <taxon>Magnoliidae</taxon>
        <taxon>Piperales</taxon>
        <taxon>Aristolochiaceae</taxon>
        <taxon>Aristolochia</taxon>
    </lineage>
</organism>
<evidence type="ECO:0000256" key="1">
    <source>
        <dbReference type="ARBA" id="ARBA00009744"/>
    </source>
</evidence>
<keyword evidence="2" id="KW-0017">Alkaloid metabolism</keyword>
<dbReference type="GO" id="GO:0010427">
    <property type="term" value="F:abscisic acid binding"/>
    <property type="evidence" value="ECO:0007669"/>
    <property type="project" value="TreeGrafter"/>
</dbReference>
<protein>
    <recommendedName>
        <fullName evidence="3">Bet v I/Major latex protein domain-containing protein</fullName>
    </recommendedName>
</protein>
<proteinExistence type="inferred from homology"/>
<dbReference type="EMBL" id="JAINDJ010000002">
    <property type="protein sequence ID" value="KAG9457116.1"/>
    <property type="molecule type" value="Genomic_DNA"/>
</dbReference>
<dbReference type="InterPro" id="IPR000916">
    <property type="entry name" value="Bet_v_I/MLP"/>
</dbReference>
<dbReference type="InterPro" id="IPR050279">
    <property type="entry name" value="Plant_def-hormone_signal"/>
</dbReference>
<dbReference type="Pfam" id="PF00407">
    <property type="entry name" value="Bet_v_1"/>
    <property type="match status" value="1"/>
</dbReference>
<dbReference type="PANTHER" id="PTHR31213:SF19">
    <property type="entry name" value="BET V I_MAJOR LATEX PROTEIN DOMAIN-CONTAINING PROTEIN"/>
    <property type="match status" value="1"/>
</dbReference>
<dbReference type="Proteomes" id="UP000825729">
    <property type="component" value="Unassembled WGS sequence"/>
</dbReference>
<evidence type="ECO:0000259" key="3">
    <source>
        <dbReference type="SMART" id="SM01037"/>
    </source>
</evidence>
<dbReference type="GO" id="GO:0009820">
    <property type="term" value="P:alkaloid metabolic process"/>
    <property type="evidence" value="ECO:0007669"/>
    <property type="project" value="UniProtKB-KW"/>
</dbReference>
<dbReference type="SUPFAM" id="SSF55961">
    <property type="entry name" value="Bet v1-like"/>
    <property type="match status" value="1"/>
</dbReference>
<sequence length="160" mass="17724">MHGHLVSDLEIRAPAERVWECYSTLELTDVVRHFLAPFVEKIDVVQGDGKAGTILDITFVEGTPGVRHYQEKFIVVDDATRVKTADAIQGGYHELGFALYRVTFQILDKDADSCIVKSTIDYEIDDDKASNASFVSTAVLDILGRAVEQHIAQKKLETAA</sequence>
<dbReference type="GO" id="GO:0038023">
    <property type="term" value="F:signaling receptor activity"/>
    <property type="evidence" value="ECO:0007669"/>
    <property type="project" value="TreeGrafter"/>
</dbReference>
<dbReference type="CDD" id="cd07816">
    <property type="entry name" value="Bet_v1-like"/>
    <property type="match status" value="1"/>
</dbReference>
<dbReference type="GO" id="GO:0005634">
    <property type="term" value="C:nucleus"/>
    <property type="evidence" value="ECO:0007669"/>
    <property type="project" value="TreeGrafter"/>
</dbReference>
<dbReference type="GO" id="GO:0005737">
    <property type="term" value="C:cytoplasm"/>
    <property type="evidence" value="ECO:0007669"/>
    <property type="project" value="TreeGrafter"/>
</dbReference>
<reference evidence="4 5" key="1">
    <citation type="submission" date="2021-07" db="EMBL/GenBank/DDBJ databases">
        <title>The Aristolochia fimbriata genome: insights into angiosperm evolution, floral development and chemical biosynthesis.</title>
        <authorList>
            <person name="Jiao Y."/>
        </authorList>
    </citation>
    <scope>NUCLEOTIDE SEQUENCE [LARGE SCALE GENOMIC DNA]</scope>
    <source>
        <strain evidence="4">IBCAS-2021</strain>
        <tissue evidence="4">Leaf</tissue>
    </source>
</reference>
<evidence type="ECO:0000256" key="2">
    <source>
        <dbReference type="ARBA" id="ARBA00022589"/>
    </source>
</evidence>
<comment type="similarity">
    <text evidence="1">Belongs to the BetVI family.</text>
</comment>
<feature type="domain" description="Bet v I/Major latex protein" evidence="3">
    <location>
        <begin position="1"/>
        <end position="154"/>
    </location>
</feature>
<dbReference type="InterPro" id="IPR023393">
    <property type="entry name" value="START-like_dom_sf"/>
</dbReference>
<evidence type="ECO:0000313" key="5">
    <source>
        <dbReference type="Proteomes" id="UP000825729"/>
    </source>
</evidence>
<gene>
    <name evidence="4" type="ORF">H6P81_001624</name>
</gene>
<dbReference type="Gene3D" id="3.30.530.20">
    <property type="match status" value="1"/>
</dbReference>
<name>A0AAV7F8L2_ARIFI</name>
<comment type="caution">
    <text evidence="4">The sequence shown here is derived from an EMBL/GenBank/DDBJ whole genome shotgun (WGS) entry which is preliminary data.</text>
</comment>
<accession>A0AAV7F8L2</accession>
<dbReference type="PANTHER" id="PTHR31213">
    <property type="entry name" value="OS08G0374000 PROTEIN-RELATED"/>
    <property type="match status" value="1"/>
</dbReference>
<dbReference type="SMART" id="SM01037">
    <property type="entry name" value="Bet_v_1"/>
    <property type="match status" value="1"/>
</dbReference>